<evidence type="ECO:0000256" key="2">
    <source>
        <dbReference type="SAM" id="Phobius"/>
    </source>
</evidence>
<reference evidence="3 4" key="1">
    <citation type="submission" date="2019-03" db="EMBL/GenBank/DDBJ databases">
        <title>Genomic Encyclopedia of Archaeal and Bacterial Type Strains, Phase II (KMG-II): from individual species to whole genera.</title>
        <authorList>
            <person name="Goeker M."/>
        </authorList>
    </citation>
    <scope>NUCLEOTIDE SEQUENCE [LARGE SCALE GENOMIC DNA]</scope>
    <source>
        <strain evidence="3 4">DSM 19034</strain>
    </source>
</reference>
<feature type="region of interest" description="Disordered" evidence="1">
    <location>
        <begin position="80"/>
        <end position="104"/>
    </location>
</feature>
<accession>A0A4R6IPP8</accession>
<dbReference type="RefSeq" id="WP_133552118.1">
    <property type="nucleotide sequence ID" value="NZ_SNWM01000001.1"/>
</dbReference>
<proteinExistence type="predicted"/>
<protein>
    <recommendedName>
        <fullName evidence="5">HEAT repeat protein</fullName>
    </recommendedName>
</protein>
<feature type="transmembrane region" description="Helical" evidence="2">
    <location>
        <begin position="52"/>
        <end position="70"/>
    </location>
</feature>
<dbReference type="InterPro" id="IPR016024">
    <property type="entry name" value="ARM-type_fold"/>
</dbReference>
<gene>
    <name evidence="3" type="ORF">CLV32_0559</name>
</gene>
<keyword evidence="2" id="KW-1133">Transmembrane helix</keyword>
<sequence length="261" mass="28574">MNDPIKDFVEKNRAEFDHLEAPVLKLDQLKPRFQAAPEVRKKSFLITNGSKWLVAASVLVTVTCLWLFFFNDTAVKPASQLAQQPVKEATKQNDTTGTTKTPDVVATTETVPVAFASNRKAGPRKPNTSAATQDLYAGLQDSTSASTRLMAILEMEKTGRVDNRVMDMLALTLNNDGNTNVRLAALSLMQKYSDDGHVSALLVSSLNKQNDPIVQLGLVSLLGKKKNLKIDDKLKSLADGPDTFAAVRDEAYSILLNQNKL</sequence>
<dbReference type="Proteomes" id="UP000295499">
    <property type="component" value="Unassembled WGS sequence"/>
</dbReference>
<dbReference type="EMBL" id="SNWM01000001">
    <property type="protein sequence ID" value="TDO24270.1"/>
    <property type="molecule type" value="Genomic_DNA"/>
</dbReference>
<evidence type="ECO:0000313" key="4">
    <source>
        <dbReference type="Proteomes" id="UP000295499"/>
    </source>
</evidence>
<evidence type="ECO:0008006" key="5">
    <source>
        <dbReference type="Google" id="ProtNLM"/>
    </source>
</evidence>
<evidence type="ECO:0000256" key="1">
    <source>
        <dbReference type="SAM" id="MobiDB-lite"/>
    </source>
</evidence>
<dbReference type="SUPFAM" id="SSF48371">
    <property type="entry name" value="ARM repeat"/>
    <property type="match status" value="1"/>
</dbReference>
<organism evidence="3 4">
    <name type="scientific">Pedobacter duraquae</name>
    <dbReference type="NCBI Taxonomy" id="425511"/>
    <lineage>
        <taxon>Bacteria</taxon>
        <taxon>Pseudomonadati</taxon>
        <taxon>Bacteroidota</taxon>
        <taxon>Sphingobacteriia</taxon>
        <taxon>Sphingobacteriales</taxon>
        <taxon>Sphingobacteriaceae</taxon>
        <taxon>Pedobacter</taxon>
    </lineage>
</organism>
<name>A0A4R6IPP8_9SPHI</name>
<dbReference type="InterPro" id="IPR011989">
    <property type="entry name" value="ARM-like"/>
</dbReference>
<evidence type="ECO:0000313" key="3">
    <source>
        <dbReference type="EMBL" id="TDO24270.1"/>
    </source>
</evidence>
<keyword evidence="4" id="KW-1185">Reference proteome</keyword>
<keyword evidence="2" id="KW-0812">Transmembrane</keyword>
<dbReference type="Gene3D" id="1.25.10.10">
    <property type="entry name" value="Leucine-rich Repeat Variant"/>
    <property type="match status" value="1"/>
</dbReference>
<feature type="compositionally biased region" description="Low complexity" evidence="1">
    <location>
        <begin position="92"/>
        <end position="104"/>
    </location>
</feature>
<dbReference type="AlphaFoldDB" id="A0A4R6IPP8"/>
<comment type="caution">
    <text evidence="3">The sequence shown here is derived from an EMBL/GenBank/DDBJ whole genome shotgun (WGS) entry which is preliminary data.</text>
</comment>
<dbReference type="OrthoDB" id="978644at2"/>
<keyword evidence="2" id="KW-0472">Membrane</keyword>